<name>A0A7X9P3Z7_9BACT</name>
<accession>A0A7X9P3Z7</accession>
<dbReference type="AlphaFoldDB" id="A0A7X9P3Z7"/>
<evidence type="ECO:0000313" key="3">
    <source>
        <dbReference type="Proteomes" id="UP000576082"/>
    </source>
</evidence>
<dbReference type="RefSeq" id="WP_169656731.1">
    <property type="nucleotide sequence ID" value="NZ_JABANE010000023.1"/>
</dbReference>
<organism evidence="2 3">
    <name type="scientific">Flammeovirga aprica JL-4</name>
    <dbReference type="NCBI Taxonomy" id="694437"/>
    <lineage>
        <taxon>Bacteria</taxon>
        <taxon>Pseudomonadati</taxon>
        <taxon>Bacteroidota</taxon>
        <taxon>Cytophagia</taxon>
        <taxon>Cytophagales</taxon>
        <taxon>Flammeovirgaceae</taxon>
        <taxon>Flammeovirga</taxon>
    </lineage>
</organism>
<comment type="similarity">
    <text evidence="1">Belongs to the UPF0047 family.</text>
</comment>
<dbReference type="Gene3D" id="2.60.120.460">
    <property type="entry name" value="YjbQ-like"/>
    <property type="match status" value="1"/>
</dbReference>
<comment type="caution">
    <text evidence="2">The sequence shown here is derived from an EMBL/GenBank/DDBJ whole genome shotgun (WGS) entry which is preliminary data.</text>
</comment>
<dbReference type="InterPro" id="IPR035917">
    <property type="entry name" value="YjbQ-like_sf"/>
</dbReference>
<dbReference type="EMBL" id="JABANE010000023">
    <property type="protein sequence ID" value="NME68429.1"/>
    <property type="molecule type" value="Genomic_DNA"/>
</dbReference>
<reference evidence="2 3" key="1">
    <citation type="submission" date="2020-04" db="EMBL/GenBank/DDBJ databases">
        <title>Flammeovirga sp. SR4, a novel species isolated from seawater.</title>
        <authorList>
            <person name="Wang X."/>
        </authorList>
    </citation>
    <scope>NUCLEOTIDE SEQUENCE [LARGE SCALE GENOMIC DNA]</scope>
    <source>
        <strain evidence="2 3">ATCC 23126</strain>
    </source>
</reference>
<keyword evidence="3" id="KW-1185">Reference proteome</keyword>
<dbReference type="Pfam" id="PF01894">
    <property type="entry name" value="YjbQ"/>
    <property type="match status" value="1"/>
</dbReference>
<dbReference type="PANTHER" id="PTHR30615">
    <property type="entry name" value="UNCHARACTERIZED PROTEIN YJBQ-RELATED"/>
    <property type="match status" value="1"/>
</dbReference>
<evidence type="ECO:0000256" key="1">
    <source>
        <dbReference type="ARBA" id="ARBA00005534"/>
    </source>
</evidence>
<dbReference type="PIRSF" id="PIRSF004681">
    <property type="entry name" value="UCP004681"/>
    <property type="match status" value="1"/>
</dbReference>
<gene>
    <name evidence="2" type="ORF">HHU12_10710</name>
</gene>
<dbReference type="PROSITE" id="PS01314">
    <property type="entry name" value="UPF0047"/>
    <property type="match status" value="1"/>
</dbReference>
<evidence type="ECO:0000313" key="2">
    <source>
        <dbReference type="EMBL" id="NME68429.1"/>
    </source>
</evidence>
<dbReference type="NCBIfam" id="TIGR00149">
    <property type="entry name" value="TIGR00149_YjbQ"/>
    <property type="match status" value="1"/>
</dbReference>
<proteinExistence type="inferred from homology"/>
<dbReference type="SUPFAM" id="SSF111038">
    <property type="entry name" value="YjbQ-like"/>
    <property type="match status" value="1"/>
</dbReference>
<protein>
    <submittedName>
        <fullName evidence="2">YjbQ family protein</fullName>
    </submittedName>
</protein>
<dbReference type="PANTHER" id="PTHR30615:SF8">
    <property type="entry name" value="UPF0047 PROTEIN C4A8.02C"/>
    <property type="match status" value="1"/>
</dbReference>
<dbReference type="InterPro" id="IPR001602">
    <property type="entry name" value="UPF0047_YjbQ-like"/>
</dbReference>
<sequence length="138" mass="15369">MVIQKTIALRPYSRGYHIITDEVLAQMPELSGKNGILQVFIQHTSASLTINENADPSVRTDFESHFNKVYPENAPYYEHTYEGPDDMPAHLKASTLGSSVSLPIGNGRPLLGTWQGIYLGEHRDRGGSRRLVLTFIGE</sequence>
<dbReference type="Proteomes" id="UP000576082">
    <property type="component" value="Unassembled WGS sequence"/>
</dbReference>